<gene>
    <name evidence="6" type="ORF">BHU41_07095</name>
</gene>
<dbReference type="GO" id="GO:0005975">
    <property type="term" value="P:carbohydrate metabolic process"/>
    <property type="evidence" value="ECO:0007669"/>
    <property type="project" value="InterPro"/>
</dbReference>
<evidence type="ECO:0000313" key="7">
    <source>
        <dbReference type="Proteomes" id="UP000231914"/>
    </source>
</evidence>
<feature type="domain" description="Carbohydrate kinase FGGY N-terminal" evidence="4">
    <location>
        <begin position="16"/>
        <end position="241"/>
    </location>
</feature>
<dbReference type="Pfam" id="PF02782">
    <property type="entry name" value="FGGY_C"/>
    <property type="match status" value="1"/>
</dbReference>
<dbReference type="EMBL" id="MKXG01000042">
    <property type="protein sequence ID" value="PJZ17122.1"/>
    <property type="molecule type" value="Genomic_DNA"/>
</dbReference>
<protein>
    <submittedName>
        <fullName evidence="6">ATPase</fullName>
    </submittedName>
</protein>
<dbReference type="PANTHER" id="PTHR43095:SF5">
    <property type="entry name" value="XYLULOSE KINASE"/>
    <property type="match status" value="1"/>
</dbReference>
<dbReference type="InterPro" id="IPR018485">
    <property type="entry name" value="FGGY_C"/>
</dbReference>
<dbReference type="AlphaFoldDB" id="A0A2M9WP00"/>
<accession>A0A2M9WP00</accession>
<dbReference type="Gene3D" id="3.30.420.40">
    <property type="match status" value="2"/>
</dbReference>
<feature type="domain" description="Carbohydrate kinase FGGY C-terminal" evidence="5">
    <location>
        <begin position="277"/>
        <end position="476"/>
    </location>
</feature>
<proteinExistence type="inferred from homology"/>
<evidence type="ECO:0000259" key="4">
    <source>
        <dbReference type="Pfam" id="PF00370"/>
    </source>
</evidence>
<evidence type="ECO:0000259" key="5">
    <source>
        <dbReference type="Pfam" id="PF02782"/>
    </source>
</evidence>
<dbReference type="PANTHER" id="PTHR43095">
    <property type="entry name" value="SUGAR KINASE"/>
    <property type="match status" value="1"/>
</dbReference>
<dbReference type="InterPro" id="IPR043129">
    <property type="entry name" value="ATPase_NBD"/>
</dbReference>
<comment type="caution">
    <text evidence="6">The sequence shown here is derived from an EMBL/GenBank/DDBJ whole genome shotgun (WGS) entry which is preliminary data.</text>
</comment>
<keyword evidence="2" id="KW-0808">Transferase</keyword>
<dbReference type="InterPro" id="IPR050406">
    <property type="entry name" value="FGGY_Carb_Kinase"/>
</dbReference>
<dbReference type="GO" id="GO:0016301">
    <property type="term" value="F:kinase activity"/>
    <property type="evidence" value="ECO:0007669"/>
    <property type="project" value="UniProtKB-KW"/>
</dbReference>
<reference evidence="6 7" key="1">
    <citation type="submission" date="2016-10" db="EMBL/GenBank/DDBJ databases">
        <title>WGS of isloates from the oral cavity of healthy individuals.</title>
        <authorList>
            <person name="Sharma S."/>
            <person name="Pal V.K."/>
            <person name="Patil P.B."/>
            <person name="Korpole S."/>
            <person name="Grover V."/>
        </authorList>
    </citation>
    <scope>NUCLEOTIDE SEQUENCE [LARGE SCALE GENOMIC DNA]</scope>
    <source>
        <strain evidence="6 7">DISK12</strain>
    </source>
</reference>
<sequence>MNDKENIETIKNGKAVLGIELGSTRIKAVLINGNFETLAKGSFTWENKLVNGIWTYSIEDVWKGIQAAYAELSKNITDKYGILLTRINSIGISAMMHGYLAFDKNEKLLVPFRTWRNNITEEAADKLTKLFNFNIPQRWTIAHIYQAILNNEKHVKDINFVTTLDSYVTWKLCGQRVTGIGDASGIFPIDSEKKDYRQDLLNKFKEFPEVKKFNWDINKVLPKVLVAGEKAGQLTPKGAKLIDPSGNLQPGSLIAPSEGDAGTGMVATNSVRERTGNISVGTSAFSMNVLDKPLKELHRDIDMVTTPSGAAVAMVHINNCSSDINAWVDLFKEFAKKAGLKISTDDLYATLFNATKDSDSDAGGLINYSYLSGENITHIQNGRPLFVRTPNSKMNLANFFLTQLYAAFAPLKIGMDILTKKENVQTDVMVAQGGLFGTPVIAQQILANAINLPITVMETASQGGPWGMAVLAQYAASDTQETLADYLDKEVFKDPKSTTLNPEPARVEGYEKFIKSYRNGLAVEALAGEKIK</sequence>
<evidence type="ECO:0000256" key="2">
    <source>
        <dbReference type="ARBA" id="ARBA00022679"/>
    </source>
</evidence>
<dbReference type="Proteomes" id="UP000231914">
    <property type="component" value="Unassembled WGS sequence"/>
</dbReference>
<name>A0A2M9WP00_9LACO</name>
<evidence type="ECO:0000313" key="6">
    <source>
        <dbReference type="EMBL" id="PJZ17122.1"/>
    </source>
</evidence>
<dbReference type="RefSeq" id="WP_100732643.1">
    <property type="nucleotide sequence ID" value="NZ_MKXG01000042.1"/>
</dbReference>
<dbReference type="InterPro" id="IPR018484">
    <property type="entry name" value="FGGY_N"/>
</dbReference>
<evidence type="ECO:0000256" key="3">
    <source>
        <dbReference type="ARBA" id="ARBA00022777"/>
    </source>
</evidence>
<dbReference type="CDD" id="cd07809">
    <property type="entry name" value="ASKHA_NBD_FGGY_BaXK-like"/>
    <property type="match status" value="1"/>
</dbReference>
<dbReference type="SUPFAM" id="SSF53067">
    <property type="entry name" value="Actin-like ATPase domain"/>
    <property type="match status" value="2"/>
</dbReference>
<comment type="similarity">
    <text evidence="1">Belongs to the FGGY kinase family.</text>
</comment>
<dbReference type="Pfam" id="PF00370">
    <property type="entry name" value="FGGY_N"/>
    <property type="match status" value="1"/>
</dbReference>
<keyword evidence="3" id="KW-0418">Kinase</keyword>
<organism evidence="6 7">
    <name type="scientific">Lactobacillus crispatus</name>
    <dbReference type="NCBI Taxonomy" id="47770"/>
    <lineage>
        <taxon>Bacteria</taxon>
        <taxon>Bacillati</taxon>
        <taxon>Bacillota</taxon>
        <taxon>Bacilli</taxon>
        <taxon>Lactobacillales</taxon>
        <taxon>Lactobacillaceae</taxon>
        <taxon>Lactobacillus</taxon>
    </lineage>
</organism>
<evidence type="ECO:0000256" key="1">
    <source>
        <dbReference type="ARBA" id="ARBA00009156"/>
    </source>
</evidence>